<evidence type="ECO:0000259" key="2">
    <source>
        <dbReference type="Pfam" id="PF14905"/>
    </source>
</evidence>
<evidence type="ECO:0000313" key="4">
    <source>
        <dbReference type="Proteomes" id="UP000054172"/>
    </source>
</evidence>
<dbReference type="InterPro" id="IPR008969">
    <property type="entry name" value="CarboxyPept-like_regulatory"/>
</dbReference>
<keyword evidence="1" id="KW-0732">Signal</keyword>
<dbReference type="Pfam" id="PF14905">
    <property type="entry name" value="OMP_b-brl_3"/>
    <property type="match status" value="1"/>
</dbReference>
<dbReference type="PATRIC" id="fig|1702214.3.peg.547"/>
<proteinExistence type="predicted"/>
<dbReference type="EMBL" id="LIIK01000028">
    <property type="protein sequence ID" value="KQM08629.1"/>
    <property type="molecule type" value="Genomic_DNA"/>
</dbReference>
<dbReference type="AlphaFoldDB" id="A0A0Q4B3X1"/>
<gene>
    <name evidence="3" type="ORF">AL399_06265</name>
</gene>
<dbReference type="SUPFAM" id="SSF49464">
    <property type="entry name" value="Carboxypeptidase regulatory domain-like"/>
    <property type="match status" value="1"/>
</dbReference>
<keyword evidence="4" id="KW-1185">Reference proteome</keyword>
<evidence type="ECO:0000256" key="1">
    <source>
        <dbReference type="SAM" id="SignalP"/>
    </source>
</evidence>
<dbReference type="InterPro" id="IPR041700">
    <property type="entry name" value="OMP_b-brl_3"/>
</dbReference>
<reference evidence="3" key="1">
    <citation type="submission" date="2015-08" db="EMBL/GenBank/DDBJ databases">
        <title>Candidatus Bacteriodes Periocalifornicus.</title>
        <authorList>
            <person name="McLean J.S."/>
            <person name="Kelley S."/>
        </authorList>
    </citation>
    <scope>NUCLEOTIDE SEQUENCE [LARGE SCALE GENOMIC DNA]</scope>
    <source>
        <strain evidence="3">12B</strain>
    </source>
</reference>
<feature type="domain" description="Outer membrane protein beta-barrel" evidence="2">
    <location>
        <begin position="385"/>
        <end position="775"/>
    </location>
</feature>
<organism evidence="3 4">
    <name type="scientific">Candidatus [Bacteroides] periocalifornicus</name>
    <dbReference type="NCBI Taxonomy" id="1702214"/>
    <lineage>
        <taxon>Bacteria</taxon>
        <taxon>Pseudomonadati</taxon>
        <taxon>Bacteroidota</taxon>
    </lineage>
</organism>
<dbReference type="SUPFAM" id="SSF56935">
    <property type="entry name" value="Porins"/>
    <property type="match status" value="1"/>
</dbReference>
<evidence type="ECO:0000313" key="3">
    <source>
        <dbReference type="EMBL" id="KQM08629.1"/>
    </source>
</evidence>
<name>A0A0Q4B3X1_9BACT</name>
<feature type="chain" id="PRO_5006212470" description="Outer membrane protein beta-barrel domain-containing protein" evidence="1">
    <location>
        <begin position="22"/>
        <end position="798"/>
    </location>
</feature>
<dbReference type="Gene3D" id="2.60.40.1120">
    <property type="entry name" value="Carboxypeptidase-like, regulatory domain"/>
    <property type="match status" value="1"/>
</dbReference>
<dbReference type="Proteomes" id="UP000054172">
    <property type="component" value="Unassembled WGS sequence"/>
</dbReference>
<dbReference type="STRING" id="1702214.AL399_06265"/>
<accession>A0A0Q4B3X1</accession>
<feature type="signal peptide" evidence="1">
    <location>
        <begin position="1"/>
        <end position="21"/>
    </location>
</feature>
<protein>
    <recommendedName>
        <fullName evidence="2">Outer membrane protein beta-barrel domain-containing protein</fullName>
    </recommendedName>
</protein>
<dbReference type="Pfam" id="PF13620">
    <property type="entry name" value="CarboxypepD_reg"/>
    <property type="match status" value="1"/>
</dbReference>
<comment type="caution">
    <text evidence="3">The sequence shown here is derived from an EMBL/GenBank/DDBJ whole genome shotgun (WGS) entry which is preliminary data.</text>
</comment>
<sequence length="798" mass="90694">MSRFFLPILFLCAFSPFTLFAQSNKGKIAGAIQSSDARPLHYATVYLASDSTASKVFANTVTDSKGKYQLEATEGVYTLGVSYLGYAPHYQQVEIKAGGSVDIEPITLVETNQELQTVVVQGKAMNVRTQPDGFSVDVTRLRQKSNDALDLLRQLPNVQVKGDNLSVVGKEHVVVKIGNVLQRVSEGELSEVLKRYDANLIQRVEVLTQPPLKYDPDGNTAMIILHTSSVFREYMGGNVGTEFMYAPFHNYRYAGFASLLYNRGKLFWTLGGYGNEVGIGHQEDVSYHYQDRIYRVTTPSYGPTNHAGGNATVQYQYSPRGHVGLMGRYDWMRRSVLEESHEETLPQALGIPEVFGRNDYRYRGPQLSSNAYWEHGFGRANTVWLEASYFYKQESTNIDYAGRNAATLPAFFTFEDRDRIATSGIGLNHDYSFSLDTADRYKLDFGVKGLWSNTANDRSHGQVHMADPNETFNQQNAVVMRELVVSPYISATLRFNDRVWMRVGLRTTTVGNALTQRGLPDNPLRFRTEWLPSLHTAYTFPGDHKLSFTINSSIEQPKFSSLNPFEWRVNRQTILLGNPNLHPSTAYSYRLGYSWRGRWTVSANVWQQFGLINSVATFKDGTVYQQTQNAQDGLYAGGRASYYYDGLSWMEVTLAGSYGYTRYWGTIPNLPRVVEGRQWGVSASFDFTFNSSRTLSGYLYTEYVGRRYKATGSIEPTYSIQPGIYWSLFKRRLFISLAGMGLIAPRFKGESKREGYTIVYNNRYDFPTIYLSVRYRFSNGKDQTTRREMTTREVEMRY</sequence>